<protein>
    <submittedName>
        <fullName evidence="2">Uncharacterized protein</fullName>
    </submittedName>
</protein>
<sequence length="47" mass="5486">MTNFRIELVGRSFFIFIITLSDSDWFLLYILGLIILFLVSISCALRN</sequence>
<dbReference type="AlphaFoldDB" id="D2JDA7"/>
<feature type="transmembrane region" description="Helical" evidence="1">
    <location>
        <begin position="26"/>
        <end position="45"/>
    </location>
</feature>
<keyword evidence="1" id="KW-0472">Membrane</keyword>
<keyword evidence="1" id="KW-0812">Transmembrane</keyword>
<gene>
    <name evidence="2" type="ORF">SAP041B_004</name>
</gene>
<accession>D2JDA7</accession>
<geneLocation type="plasmid" evidence="2">
    <name>pWBG760</name>
</geneLocation>
<name>D2JDA7_STAAU</name>
<keyword evidence="1" id="KW-1133">Transmembrane helix</keyword>
<dbReference type="EMBL" id="GQ900473">
    <property type="protein sequence ID" value="ACZ66102.1"/>
    <property type="molecule type" value="Genomic_DNA"/>
</dbReference>
<proteinExistence type="predicted"/>
<evidence type="ECO:0000313" key="2">
    <source>
        <dbReference type="EMBL" id="ACZ66102.1"/>
    </source>
</evidence>
<keyword evidence="2" id="KW-0614">Plasmid</keyword>
<organism evidence="2">
    <name type="scientific">Staphylococcus aureus</name>
    <dbReference type="NCBI Taxonomy" id="1280"/>
    <lineage>
        <taxon>Bacteria</taxon>
        <taxon>Bacillati</taxon>
        <taxon>Bacillota</taxon>
        <taxon>Bacilli</taxon>
        <taxon>Bacillales</taxon>
        <taxon>Staphylococcaceae</taxon>
        <taxon>Staphylococcus</taxon>
    </lineage>
</organism>
<reference evidence="2" key="1">
    <citation type="submission" date="2009-07" db="EMBL/GenBank/DDBJ databases">
        <authorList>
            <person name="Summers A.O."/>
            <person name="Shearer J."/>
            <person name="Wireman J."/>
        </authorList>
    </citation>
    <scope>NUCLEOTIDE SEQUENCE</scope>
    <source>
        <strain evidence="2">C57S</strain>
        <plasmid evidence="2">pWBG760</plasmid>
    </source>
</reference>
<evidence type="ECO:0000256" key="1">
    <source>
        <dbReference type="SAM" id="Phobius"/>
    </source>
</evidence>
<reference evidence="2" key="2">
    <citation type="submission" date="2009-08" db="EMBL/GenBank/DDBJ databases">
        <authorList>
            <person name="Gill J."/>
            <person name="Borman J."/>
            <person name="Shetty J."/>
            <person name="Hostetler J."/>
            <person name="Durkin S."/>
            <person name="Montgomery B."/>
        </authorList>
    </citation>
    <scope>NUCLEOTIDE SEQUENCE</scope>
    <source>
        <strain evidence="2">C57S</strain>
        <plasmid evidence="2">pWBG760</plasmid>
    </source>
</reference>